<protein>
    <recommendedName>
        <fullName evidence="9">Transcriptional regulatory protein</fullName>
    </recommendedName>
</protein>
<dbReference type="PANTHER" id="PTHR45526:SF6">
    <property type="entry name" value="TRANSCRIPTIONAL REGULATORY PROTEIN CITT"/>
    <property type="match status" value="1"/>
</dbReference>
<feature type="domain" description="Response regulatory" evidence="11">
    <location>
        <begin position="3"/>
        <end position="119"/>
    </location>
</feature>
<dbReference type="AlphaFoldDB" id="A0A1H2YM49"/>
<dbReference type="InterPro" id="IPR048714">
    <property type="entry name" value="DpiA-like_HTH"/>
</dbReference>
<dbReference type="CDD" id="cd19925">
    <property type="entry name" value="REC_citrate_TCS"/>
    <property type="match status" value="1"/>
</dbReference>
<dbReference type="PROSITE" id="PS50110">
    <property type="entry name" value="RESPONSE_REGULATORY"/>
    <property type="match status" value="1"/>
</dbReference>
<dbReference type="Proteomes" id="UP000198534">
    <property type="component" value="Unassembled WGS sequence"/>
</dbReference>
<name>A0A1H2YM49_9BACL</name>
<organism evidence="12 13">
    <name type="scientific">Marininema mesophilum</name>
    <dbReference type="NCBI Taxonomy" id="1048340"/>
    <lineage>
        <taxon>Bacteria</taxon>
        <taxon>Bacillati</taxon>
        <taxon>Bacillota</taxon>
        <taxon>Bacilli</taxon>
        <taxon>Bacillales</taxon>
        <taxon>Thermoactinomycetaceae</taxon>
        <taxon>Marininema</taxon>
    </lineage>
</organism>
<evidence type="ECO:0000256" key="5">
    <source>
        <dbReference type="ARBA" id="ARBA00023015"/>
    </source>
</evidence>
<comment type="subcellular location">
    <subcellularLocation>
        <location evidence="1 9">Cytoplasm</location>
    </subcellularLocation>
</comment>
<keyword evidence="4 9" id="KW-0902">Two-component regulatory system</keyword>
<dbReference type="InterPro" id="IPR001789">
    <property type="entry name" value="Sig_transdc_resp-reg_receiver"/>
</dbReference>
<reference evidence="12 13" key="1">
    <citation type="submission" date="2016-10" db="EMBL/GenBank/DDBJ databases">
        <authorList>
            <person name="de Groot N.N."/>
        </authorList>
    </citation>
    <scope>NUCLEOTIDE SEQUENCE [LARGE SCALE GENOMIC DNA]</scope>
    <source>
        <strain evidence="12 13">DSM 45610</strain>
    </source>
</reference>
<evidence type="ECO:0000256" key="8">
    <source>
        <dbReference type="ARBA" id="ARBA00023163"/>
    </source>
</evidence>
<dbReference type="Pfam" id="PF00072">
    <property type="entry name" value="Response_reg"/>
    <property type="match status" value="1"/>
</dbReference>
<dbReference type="InterPro" id="IPR051271">
    <property type="entry name" value="2C-system_Tx_regulators"/>
</dbReference>
<accession>A0A1H2YM49</accession>
<dbReference type="InterPro" id="IPR011006">
    <property type="entry name" value="CheY-like_superfamily"/>
</dbReference>
<evidence type="ECO:0000259" key="11">
    <source>
        <dbReference type="PROSITE" id="PS50110"/>
    </source>
</evidence>
<dbReference type="PIRSF" id="PIRSF006171">
    <property type="entry name" value="RR_citrat_malat"/>
    <property type="match status" value="1"/>
</dbReference>
<keyword evidence="8 9" id="KW-0804">Transcription</keyword>
<evidence type="ECO:0000256" key="6">
    <source>
        <dbReference type="ARBA" id="ARBA00023125"/>
    </source>
</evidence>
<keyword evidence="3 10" id="KW-0597">Phosphoprotein</keyword>
<dbReference type="SUPFAM" id="SSF52172">
    <property type="entry name" value="CheY-like"/>
    <property type="match status" value="1"/>
</dbReference>
<feature type="modified residue" description="4-aspartylphosphate" evidence="10">
    <location>
        <position position="54"/>
    </location>
</feature>
<dbReference type="GO" id="GO:0003677">
    <property type="term" value="F:DNA binding"/>
    <property type="evidence" value="ECO:0007669"/>
    <property type="project" value="UniProtKB-KW"/>
</dbReference>
<evidence type="ECO:0000256" key="10">
    <source>
        <dbReference type="PROSITE-ProRule" id="PRU00169"/>
    </source>
</evidence>
<dbReference type="GO" id="GO:0005737">
    <property type="term" value="C:cytoplasm"/>
    <property type="evidence" value="ECO:0007669"/>
    <property type="project" value="UniProtKB-SubCell"/>
</dbReference>
<gene>
    <name evidence="12" type="ORF">SAMN05444487_109110</name>
</gene>
<evidence type="ECO:0000256" key="2">
    <source>
        <dbReference type="ARBA" id="ARBA00022490"/>
    </source>
</evidence>
<evidence type="ECO:0000256" key="3">
    <source>
        <dbReference type="ARBA" id="ARBA00022553"/>
    </source>
</evidence>
<keyword evidence="5 9" id="KW-0805">Transcription regulation</keyword>
<dbReference type="Gene3D" id="3.40.50.2300">
    <property type="match status" value="1"/>
</dbReference>
<evidence type="ECO:0000256" key="1">
    <source>
        <dbReference type="ARBA" id="ARBA00004496"/>
    </source>
</evidence>
<dbReference type="EMBL" id="FNNQ01000009">
    <property type="protein sequence ID" value="SDX05724.1"/>
    <property type="molecule type" value="Genomic_DNA"/>
</dbReference>
<sequence>MIEVLIIEDDPRVAEINRRFLQKTAGYQLIGIAKNKQEGLEWLKVMQPQLVLLDIYLPDGKGLDLIWEIRKQANDTDIIIISAADQMDIVQEALRGGVFDYLVKPVMFERFASSLENYIQHRKVFSKAKKVDQNQLDSLLFTQAAPLDPLHQLPKGIDRVTLDKVIESMRSNQSQGLTAEYVGGQLGMSRSTARRYLEYLVSIQLIRTDQSYGSIGRPERKYLWVSS</sequence>
<dbReference type="PANTHER" id="PTHR45526">
    <property type="entry name" value="TRANSCRIPTIONAL REGULATORY PROTEIN DPIA"/>
    <property type="match status" value="1"/>
</dbReference>
<evidence type="ECO:0000256" key="9">
    <source>
        <dbReference type="PIRNR" id="PIRNR006171"/>
    </source>
</evidence>
<evidence type="ECO:0000256" key="4">
    <source>
        <dbReference type="ARBA" id="ARBA00023012"/>
    </source>
</evidence>
<keyword evidence="6 9" id="KW-0238">DNA-binding</keyword>
<proteinExistence type="predicted"/>
<evidence type="ECO:0000313" key="12">
    <source>
        <dbReference type="EMBL" id="SDX05724.1"/>
    </source>
</evidence>
<dbReference type="SMART" id="SM00448">
    <property type="entry name" value="REC"/>
    <property type="match status" value="1"/>
</dbReference>
<dbReference type="RefSeq" id="WP_091740183.1">
    <property type="nucleotide sequence ID" value="NZ_FNNQ01000009.1"/>
</dbReference>
<evidence type="ECO:0000256" key="7">
    <source>
        <dbReference type="ARBA" id="ARBA00023159"/>
    </source>
</evidence>
<keyword evidence="7 9" id="KW-0010">Activator</keyword>
<dbReference type="Pfam" id="PF20714">
    <property type="entry name" value="HTH_64"/>
    <property type="match status" value="1"/>
</dbReference>
<keyword evidence="13" id="KW-1185">Reference proteome</keyword>
<dbReference type="STRING" id="1048340.SAMN05444487_109110"/>
<dbReference type="GO" id="GO:0000156">
    <property type="term" value="F:phosphorelay response regulator activity"/>
    <property type="evidence" value="ECO:0007669"/>
    <property type="project" value="TreeGrafter"/>
</dbReference>
<dbReference type="InterPro" id="IPR024187">
    <property type="entry name" value="Sig_transdc_resp-reg_cit/mal"/>
</dbReference>
<dbReference type="OrthoDB" id="9759232at2"/>
<keyword evidence="2 9" id="KW-0963">Cytoplasm</keyword>
<dbReference type="GO" id="GO:0003700">
    <property type="term" value="F:DNA-binding transcription factor activity"/>
    <property type="evidence" value="ECO:0007669"/>
    <property type="project" value="InterPro"/>
</dbReference>
<evidence type="ECO:0000313" key="13">
    <source>
        <dbReference type="Proteomes" id="UP000198534"/>
    </source>
</evidence>